<name>A0A086CHR7_9CHRO</name>
<dbReference type="STRING" id="1527444.ucyna2_00355"/>
<dbReference type="eggNOG" id="COG0271">
    <property type="taxonomic scope" value="Bacteria"/>
</dbReference>
<sequence length="89" mass="9943">MVALVQVEDMIKTKLPEAQIIVKDLTGGGDHFEVIVISTEFEGKTMIKQHQLVYSTLQDAMVSESIHALGLKTYTPKTWKIAQQKIKAT</sequence>
<dbReference type="AlphaFoldDB" id="A0A086CHR7"/>
<gene>
    <name evidence="3" type="ORF">ucyna2_00355</name>
</gene>
<organism evidence="3 4">
    <name type="scientific">Candidatus Atelocyanobacterium thalassa isolate SIO64986</name>
    <dbReference type="NCBI Taxonomy" id="1527444"/>
    <lineage>
        <taxon>Bacteria</taxon>
        <taxon>Bacillati</taxon>
        <taxon>Cyanobacteriota</taxon>
        <taxon>Cyanophyceae</taxon>
        <taxon>Oscillatoriophycideae</taxon>
        <taxon>Chroococcales</taxon>
        <taxon>Aphanothecaceae</taxon>
        <taxon>Candidatus Atelocyanobacterium</taxon>
        <taxon>Candidatus Atelocyanobacterium thalassae</taxon>
    </lineage>
</organism>
<reference evidence="3 4" key="1">
    <citation type="submission" date="2014-08" db="EMBL/GenBank/DDBJ databases">
        <title>Comparative genomics reveals surprising divergence of two closely related strains of uncultivated UCYN-A cyanobacteria.</title>
        <authorList>
            <person name="Bombar D."/>
            <person name="Heller P."/>
            <person name="Sanchez-Baracaldo P."/>
            <person name="Carter B.J."/>
            <person name="Zert J.P."/>
        </authorList>
    </citation>
    <scope>NUCLEOTIDE SEQUENCE [LARGE SCALE GENOMIC DNA]</scope>
</reference>
<dbReference type="PANTHER" id="PTHR46229:SF2">
    <property type="entry name" value="BOLA-LIKE PROTEIN 1"/>
    <property type="match status" value="1"/>
</dbReference>
<dbReference type="Gene3D" id="3.30.300.90">
    <property type="entry name" value="BolA-like"/>
    <property type="match status" value="1"/>
</dbReference>
<evidence type="ECO:0000256" key="2">
    <source>
        <dbReference type="RuleBase" id="RU003860"/>
    </source>
</evidence>
<proteinExistence type="inferred from homology"/>
<dbReference type="InterPro" id="IPR050961">
    <property type="entry name" value="BolA/IbaG_stress_morph_reg"/>
</dbReference>
<dbReference type="InterPro" id="IPR002634">
    <property type="entry name" value="BolA"/>
</dbReference>
<accession>A0A086CHR7</accession>
<dbReference type="PIRSF" id="PIRSF003113">
    <property type="entry name" value="BolA"/>
    <property type="match status" value="1"/>
</dbReference>
<evidence type="ECO:0000256" key="1">
    <source>
        <dbReference type="ARBA" id="ARBA00005578"/>
    </source>
</evidence>
<comment type="similarity">
    <text evidence="1 2">Belongs to the BolA/IbaG family.</text>
</comment>
<dbReference type="SUPFAM" id="SSF82657">
    <property type="entry name" value="BolA-like"/>
    <property type="match status" value="1"/>
</dbReference>
<comment type="caution">
    <text evidence="3">The sequence shown here is derived from an EMBL/GenBank/DDBJ whole genome shotgun (WGS) entry which is preliminary data.</text>
</comment>
<dbReference type="EMBL" id="JPSP01000003">
    <property type="protein sequence ID" value="KFF41731.1"/>
    <property type="molecule type" value="Genomic_DNA"/>
</dbReference>
<evidence type="ECO:0000313" key="4">
    <source>
        <dbReference type="Proteomes" id="UP000028922"/>
    </source>
</evidence>
<protein>
    <submittedName>
        <fullName evidence="3">Transcriptional regulator, BolA protein family</fullName>
    </submittedName>
</protein>
<dbReference type="Proteomes" id="UP000028922">
    <property type="component" value="Unassembled WGS sequence"/>
</dbReference>
<dbReference type="PANTHER" id="PTHR46229">
    <property type="entry name" value="BOLA TRANSCRIPTION REGULATOR"/>
    <property type="match status" value="1"/>
</dbReference>
<dbReference type="PATRIC" id="fig|1527444.3.peg.341"/>
<dbReference type="InterPro" id="IPR036065">
    <property type="entry name" value="BolA-like_sf"/>
</dbReference>
<dbReference type="Pfam" id="PF01722">
    <property type="entry name" value="BolA"/>
    <property type="match status" value="1"/>
</dbReference>
<evidence type="ECO:0000313" key="3">
    <source>
        <dbReference type="EMBL" id="KFF41731.1"/>
    </source>
</evidence>